<keyword evidence="9" id="KW-1185">Reference proteome</keyword>
<dbReference type="GO" id="GO:0003960">
    <property type="term" value="F:quinone reductase (NADPH) activity"/>
    <property type="evidence" value="ECO:0007669"/>
    <property type="project" value="UniProtKB-EC"/>
</dbReference>
<evidence type="ECO:0000256" key="6">
    <source>
        <dbReference type="ARBA" id="ARBA00048980"/>
    </source>
</evidence>
<dbReference type="InterPro" id="IPR020843">
    <property type="entry name" value="ER"/>
</dbReference>
<reference evidence="8 9" key="1">
    <citation type="journal article" date="2020" name="Nature">
        <title>Six reference-quality genomes reveal evolution of bat adaptations.</title>
        <authorList>
            <person name="Jebb D."/>
            <person name="Huang Z."/>
            <person name="Pippel M."/>
            <person name="Hughes G.M."/>
            <person name="Lavrichenko K."/>
            <person name="Devanna P."/>
            <person name="Winkler S."/>
            <person name="Jermiin L.S."/>
            <person name="Skirmuntt E.C."/>
            <person name="Katzourakis A."/>
            <person name="Burkitt-Gray L."/>
            <person name="Ray D.A."/>
            <person name="Sullivan K.A.M."/>
            <person name="Roscito J.G."/>
            <person name="Kirilenko B.M."/>
            <person name="Davalos L.M."/>
            <person name="Corthals A.P."/>
            <person name="Power M.L."/>
            <person name="Jones G."/>
            <person name="Ransome R.D."/>
            <person name="Dechmann D.K.N."/>
            <person name="Locatelli A.G."/>
            <person name="Puechmaille S.J."/>
            <person name="Fedrigo O."/>
            <person name="Jarvis E.D."/>
            <person name="Hiller M."/>
            <person name="Vernes S.C."/>
            <person name="Myers E.W."/>
            <person name="Teeling E.C."/>
        </authorList>
    </citation>
    <scope>NUCLEOTIDE SEQUENCE [LARGE SCALE GENOMIC DNA]</scope>
    <source>
        <strain evidence="8">MRouAeg1</strain>
        <tissue evidence="8">Muscle</tissue>
    </source>
</reference>
<dbReference type="InterPro" id="IPR011032">
    <property type="entry name" value="GroES-like_sf"/>
</dbReference>
<feature type="domain" description="Enoyl reductase (ER)" evidence="7">
    <location>
        <begin position="17"/>
        <end position="205"/>
    </location>
</feature>
<proteinExistence type="predicted"/>
<evidence type="ECO:0000256" key="5">
    <source>
        <dbReference type="ARBA" id="ARBA00043088"/>
    </source>
</evidence>
<comment type="caution">
    <text evidence="8">The sequence shown here is derived from an EMBL/GenBank/DDBJ whole genome shotgun (WGS) entry which is preliminary data.</text>
</comment>
<sequence>MATEQKLMRAIRVFEFGGPEVLKFQSDVAVPIPKDHQVLIKVYACGVNPVDTYIRSGTYGRKPHFPFTPGFDVAGVIEAVGDNVSGFKKSVGEKGIDVIIEMLANVNLSNDLKLLSNGGRVVVVGSRGSVEISPSDAMRKEASIIGVALFNSTKEEFQQFAAALQAGMEIGWLIPVIGSQYPLEKVAQAHENIINSSGANGKMILLI</sequence>
<dbReference type="FunFam" id="3.40.50.720:FF:000244">
    <property type="entry name" value="quinone oxidoreductase"/>
    <property type="match status" value="1"/>
</dbReference>
<evidence type="ECO:0000256" key="3">
    <source>
        <dbReference type="ARBA" id="ARBA00039192"/>
    </source>
</evidence>
<dbReference type="Gene3D" id="3.90.180.10">
    <property type="entry name" value="Medium-chain alcohol dehydrogenases, catalytic domain"/>
    <property type="match status" value="2"/>
</dbReference>
<dbReference type="GO" id="GO:0005829">
    <property type="term" value="C:cytosol"/>
    <property type="evidence" value="ECO:0007669"/>
    <property type="project" value="TreeGrafter"/>
</dbReference>
<accession>A0A7J8K6L6</accession>
<dbReference type="AlphaFoldDB" id="A0A7J8K6L6"/>
<dbReference type="PANTHER" id="PTHR44154:SF1">
    <property type="entry name" value="QUINONE OXIDOREDUCTASE"/>
    <property type="match status" value="1"/>
</dbReference>
<comment type="catalytic activity">
    <reaction evidence="6">
        <text>2 a quinone + NADPH + H(+) = 2 a 1,4-benzosemiquinone + NADP(+)</text>
        <dbReference type="Rhea" id="RHEA:14269"/>
        <dbReference type="ChEBI" id="CHEBI:15378"/>
        <dbReference type="ChEBI" id="CHEBI:57783"/>
        <dbReference type="ChEBI" id="CHEBI:58349"/>
        <dbReference type="ChEBI" id="CHEBI:132124"/>
        <dbReference type="ChEBI" id="CHEBI:134225"/>
        <dbReference type="EC" id="1.6.5.5"/>
    </reaction>
</comment>
<evidence type="ECO:0000313" key="8">
    <source>
        <dbReference type="EMBL" id="KAF6504505.1"/>
    </source>
</evidence>
<keyword evidence="1" id="KW-0521">NADP</keyword>
<evidence type="ECO:0000256" key="2">
    <source>
        <dbReference type="ARBA" id="ARBA00038919"/>
    </source>
</evidence>
<dbReference type="EMBL" id="JACASE010000001">
    <property type="protein sequence ID" value="KAF6504505.1"/>
    <property type="molecule type" value="Genomic_DNA"/>
</dbReference>
<dbReference type="SMART" id="SM00829">
    <property type="entry name" value="PKS_ER"/>
    <property type="match status" value="1"/>
</dbReference>
<dbReference type="Proteomes" id="UP000593571">
    <property type="component" value="Unassembled WGS sequence"/>
</dbReference>
<dbReference type="InterPro" id="IPR051603">
    <property type="entry name" value="Zinc-ADH_QOR/CCCR"/>
</dbReference>
<protein>
    <recommendedName>
        <fullName evidence="3">Quinone oxidoreductase</fullName>
        <ecNumber evidence="2">1.6.5.5</ecNumber>
    </recommendedName>
    <alternativeName>
        <fullName evidence="5">NADPH:quinone reductase</fullName>
    </alternativeName>
    <alternativeName>
        <fullName evidence="4">Zeta-crystallin</fullName>
    </alternativeName>
</protein>
<gene>
    <name evidence="8" type="ORF">HJG63_003388</name>
</gene>
<dbReference type="InterPro" id="IPR036291">
    <property type="entry name" value="NAD(P)-bd_dom_sf"/>
</dbReference>
<evidence type="ECO:0000259" key="7">
    <source>
        <dbReference type="SMART" id="SM00829"/>
    </source>
</evidence>
<evidence type="ECO:0000256" key="1">
    <source>
        <dbReference type="ARBA" id="ARBA00022857"/>
    </source>
</evidence>
<dbReference type="GO" id="GO:0070402">
    <property type="term" value="F:NADPH binding"/>
    <property type="evidence" value="ECO:0007669"/>
    <property type="project" value="TreeGrafter"/>
</dbReference>
<dbReference type="Gene3D" id="3.40.50.720">
    <property type="entry name" value="NAD(P)-binding Rossmann-like Domain"/>
    <property type="match status" value="1"/>
</dbReference>
<dbReference type="GO" id="GO:0003730">
    <property type="term" value="F:mRNA 3'-UTR binding"/>
    <property type="evidence" value="ECO:0007669"/>
    <property type="project" value="TreeGrafter"/>
</dbReference>
<dbReference type="EC" id="1.6.5.5" evidence="2"/>
<dbReference type="Pfam" id="PF13602">
    <property type="entry name" value="ADH_zinc_N_2"/>
    <property type="match status" value="1"/>
</dbReference>
<evidence type="ECO:0000256" key="4">
    <source>
        <dbReference type="ARBA" id="ARBA00042763"/>
    </source>
</evidence>
<dbReference type="FunFam" id="3.90.180.10:FF:000072">
    <property type="entry name" value="Crystallin zeta"/>
    <property type="match status" value="1"/>
</dbReference>
<evidence type="ECO:0000313" key="9">
    <source>
        <dbReference type="Proteomes" id="UP000593571"/>
    </source>
</evidence>
<name>A0A7J8K6L6_ROUAE</name>
<dbReference type="SUPFAM" id="SSF51735">
    <property type="entry name" value="NAD(P)-binding Rossmann-fold domains"/>
    <property type="match status" value="1"/>
</dbReference>
<dbReference type="PANTHER" id="PTHR44154">
    <property type="entry name" value="QUINONE OXIDOREDUCTASE"/>
    <property type="match status" value="1"/>
</dbReference>
<organism evidence="8 9">
    <name type="scientific">Rousettus aegyptiacus</name>
    <name type="common">Egyptian fruit bat</name>
    <name type="synonym">Pteropus aegyptiacus</name>
    <dbReference type="NCBI Taxonomy" id="9407"/>
    <lineage>
        <taxon>Eukaryota</taxon>
        <taxon>Metazoa</taxon>
        <taxon>Chordata</taxon>
        <taxon>Craniata</taxon>
        <taxon>Vertebrata</taxon>
        <taxon>Euteleostomi</taxon>
        <taxon>Mammalia</taxon>
        <taxon>Eutheria</taxon>
        <taxon>Laurasiatheria</taxon>
        <taxon>Chiroptera</taxon>
        <taxon>Yinpterochiroptera</taxon>
        <taxon>Pteropodoidea</taxon>
        <taxon>Pteropodidae</taxon>
        <taxon>Rousettinae</taxon>
        <taxon>Rousettus</taxon>
    </lineage>
</organism>
<dbReference type="SUPFAM" id="SSF50129">
    <property type="entry name" value="GroES-like"/>
    <property type="match status" value="1"/>
</dbReference>